<organism evidence="2">
    <name type="scientific">Clastoptera arizonana</name>
    <name type="common">Arizona spittle bug</name>
    <dbReference type="NCBI Taxonomy" id="38151"/>
    <lineage>
        <taxon>Eukaryota</taxon>
        <taxon>Metazoa</taxon>
        <taxon>Ecdysozoa</taxon>
        <taxon>Arthropoda</taxon>
        <taxon>Hexapoda</taxon>
        <taxon>Insecta</taxon>
        <taxon>Pterygota</taxon>
        <taxon>Neoptera</taxon>
        <taxon>Paraneoptera</taxon>
        <taxon>Hemiptera</taxon>
        <taxon>Auchenorrhyncha</taxon>
        <taxon>Cercopoidea</taxon>
        <taxon>Clastopteridae</taxon>
        <taxon>Clastoptera</taxon>
    </lineage>
</organism>
<sequence length="175" mass="19555">MDLVIFLVGLLLPVFSLAQTSVFVKFLSPPHGYAHGLRVHERGGMAVAKEERLYPSFRGPQFGSVGSSSTYYYPKPARPFNGGNRASQAPMQSPLLPQQSNAVWPSAVGEYSPSISSYNTFNQQREEYDPHLIDGPSAASYLAMILSRGELFFHLIPHERLVLMNQQERIENNLE</sequence>
<evidence type="ECO:0000313" key="2">
    <source>
        <dbReference type="EMBL" id="JAS23145.1"/>
    </source>
</evidence>
<feature type="non-terminal residue" evidence="2">
    <location>
        <position position="175"/>
    </location>
</feature>
<reference evidence="2" key="1">
    <citation type="submission" date="2015-12" db="EMBL/GenBank/DDBJ databases">
        <title>De novo transcriptome assembly of four potential Pierce s Disease insect vectors from Arizona vineyards.</title>
        <authorList>
            <person name="Tassone E.E."/>
        </authorList>
    </citation>
    <scope>NUCLEOTIDE SEQUENCE</scope>
</reference>
<proteinExistence type="predicted"/>
<feature type="chain" id="PRO_5008581130" evidence="1">
    <location>
        <begin position="19"/>
        <end position="175"/>
    </location>
</feature>
<gene>
    <name evidence="2" type="ORF">g.45230</name>
</gene>
<evidence type="ECO:0000256" key="1">
    <source>
        <dbReference type="SAM" id="SignalP"/>
    </source>
</evidence>
<dbReference type="EMBL" id="GEDC01014153">
    <property type="protein sequence ID" value="JAS23145.1"/>
    <property type="molecule type" value="Transcribed_RNA"/>
</dbReference>
<feature type="signal peptide" evidence="1">
    <location>
        <begin position="1"/>
        <end position="18"/>
    </location>
</feature>
<accession>A0A1B6DC11</accession>
<dbReference type="AlphaFoldDB" id="A0A1B6DC11"/>
<name>A0A1B6DC11_9HEMI</name>
<keyword evidence="1" id="KW-0732">Signal</keyword>
<protein>
    <submittedName>
        <fullName evidence="2">Uncharacterized protein</fullName>
    </submittedName>
</protein>